<name>A0A194YSB0_SORBI</name>
<accession>A0A194YSB0</accession>
<dbReference type="Gramene" id="KXG31061">
    <property type="protein sequence ID" value="KXG31061"/>
    <property type="gene ID" value="SORBI_3004G283050"/>
</dbReference>
<evidence type="ECO:0000313" key="2">
    <source>
        <dbReference type="Proteomes" id="UP000000768"/>
    </source>
</evidence>
<organism evidence="1 2">
    <name type="scientific">Sorghum bicolor</name>
    <name type="common">Sorghum</name>
    <name type="synonym">Sorghum vulgare</name>
    <dbReference type="NCBI Taxonomy" id="4558"/>
    <lineage>
        <taxon>Eukaryota</taxon>
        <taxon>Viridiplantae</taxon>
        <taxon>Streptophyta</taxon>
        <taxon>Embryophyta</taxon>
        <taxon>Tracheophyta</taxon>
        <taxon>Spermatophyta</taxon>
        <taxon>Magnoliopsida</taxon>
        <taxon>Liliopsida</taxon>
        <taxon>Poales</taxon>
        <taxon>Poaceae</taxon>
        <taxon>PACMAD clade</taxon>
        <taxon>Panicoideae</taxon>
        <taxon>Andropogonodae</taxon>
        <taxon>Andropogoneae</taxon>
        <taxon>Sorghinae</taxon>
        <taxon>Sorghum</taxon>
    </lineage>
</organism>
<protein>
    <submittedName>
        <fullName evidence="1">Uncharacterized protein</fullName>
    </submittedName>
</protein>
<sequence length="109" mass="11934">MCVVTKTQVAEVKGVRHGRTARCVRCKSEGERSWRHHSRLLHRPLAFSASAGLHQACIPFAPILVQLCSSDLEACVVNENRHCGPSLATVSANLDGSDTQGIKNRNEEK</sequence>
<reference evidence="1" key="2">
    <citation type="submission" date="2017-02" db="EMBL/GenBank/DDBJ databases">
        <title>WGS assembly of Sorghum bicolor.</title>
        <authorList>
            <person name="Paterson A."/>
            <person name="Mullet J."/>
            <person name="Bowers J."/>
            <person name="Bruggmann R."/>
            <person name="Dubchak I."/>
            <person name="Grimwood J."/>
            <person name="Gundlach H."/>
            <person name="Haberer G."/>
            <person name="Hellsten U."/>
            <person name="Mitros T."/>
            <person name="Poliakov A."/>
            <person name="Schmutz J."/>
            <person name="Spannagl M."/>
            <person name="Tang H."/>
            <person name="Wang X."/>
            <person name="Wicker T."/>
            <person name="Bharti A."/>
            <person name="Chapman J."/>
            <person name="Feltus F."/>
            <person name="Gowik U."/>
            <person name="Grigoriev I."/>
            <person name="Lyons E."/>
            <person name="Maher C."/>
            <person name="Martis M."/>
            <person name="Narechania A."/>
            <person name="Otillar R."/>
            <person name="Penning B."/>
            <person name="Salamov A."/>
            <person name="Wang Y."/>
            <person name="Zhang L."/>
            <person name="Carpita N."/>
            <person name="Freeling M."/>
            <person name="Gingle A."/>
            <person name="Hash C."/>
            <person name="Keller B."/>
            <person name="Klein P."/>
            <person name="Kresovich S."/>
            <person name="Mccann M."/>
            <person name="Ming R."/>
            <person name="Peterson D."/>
            <person name="Rahman M."/>
            <person name="Ware D."/>
            <person name="Westhoff P."/>
            <person name="Mayer K."/>
            <person name="Messing J."/>
            <person name="Sims D."/>
            <person name="Jenkins J."/>
            <person name="Shu S."/>
            <person name="Rokhsar D."/>
        </authorList>
    </citation>
    <scope>NUCLEOTIDE SEQUENCE</scope>
</reference>
<dbReference type="AlphaFoldDB" id="A0A194YSB0"/>
<reference evidence="1" key="1">
    <citation type="journal article" date="2009" name="Nature">
        <title>The Sorghum bicolor genome and the diversification of grasses.</title>
        <authorList>
            <person name="Paterson A.H."/>
            <person name="Bowers J.E."/>
            <person name="Bruggmann R."/>
            <person name="Dubchak I."/>
            <person name="Grimwood J."/>
            <person name="Gundlach H."/>
            <person name="Haberer G."/>
            <person name="Hellsten U."/>
            <person name="Mitros T."/>
            <person name="Poliakov A."/>
            <person name="Schmutz J."/>
            <person name="Spannagl M."/>
            <person name="Tang H."/>
            <person name="Wang X."/>
            <person name="Wicker T."/>
            <person name="Bharti A.K."/>
            <person name="Chapman J."/>
            <person name="Feltus F.A."/>
            <person name="Gowik U."/>
            <person name="Grigoriev I.V."/>
            <person name="Lyons E."/>
            <person name="Maher C.A."/>
            <person name="Martis M."/>
            <person name="Narechania A."/>
            <person name="Otillar R.P."/>
            <person name="Penning B.W."/>
            <person name="Salamov A.A."/>
            <person name="Wang Y."/>
            <person name="Zhang L."/>
            <person name="Carpita N.C."/>
            <person name="Freeling M."/>
            <person name="Gingle A.R."/>
            <person name="Hash C.T."/>
            <person name="Keller B."/>
            <person name="Klein P."/>
            <person name="Kresovich S."/>
            <person name="McCann M.C."/>
            <person name="Ming R."/>
            <person name="Peterson D.G."/>
            <person name="Mehboob-ur-Rahman"/>
            <person name="Ware D."/>
            <person name="Westhoff P."/>
            <person name="Mayer K.F."/>
            <person name="Messing J."/>
            <person name="Rokhsar D.S."/>
        </authorList>
    </citation>
    <scope>NUCLEOTIDE SEQUENCE [LARGE SCALE GENOMIC DNA]</scope>
</reference>
<dbReference type="InParanoid" id="A0A194YSB0"/>
<evidence type="ECO:0000313" key="1">
    <source>
        <dbReference type="EMBL" id="KXG31061.2"/>
    </source>
</evidence>
<keyword evidence="2" id="KW-1185">Reference proteome</keyword>
<gene>
    <name evidence="1" type="ORF">SORBI_3004G283050</name>
</gene>
<dbReference type="Proteomes" id="UP000000768">
    <property type="component" value="Chromosome 4"/>
</dbReference>
<dbReference type="EMBL" id="CM000763">
    <property type="protein sequence ID" value="KXG31061.2"/>
    <property type="molecule type" value="Genomic_DNA"/>
</dbReference>
<proteinExistence type="predicted"/>